<dbReference type="Proteomes" id="UP000827153">
    <property type="component" value="Segment"/>
</dbReference>
<feature type="region of interest" description="Disordered" evidence="14">
    <location>
        <begin position="645"/>
        <end position="664"/>
    </location>
</feature>
<keyword evidence="1" id="KW-0813">Transport</keyword>
<evidence type="ECO:0000313" key="15">
    <source>
        <dbReference type="EMBL" id="QXX30961.1"/>
    </source>
</evidence>
<dbReference type="EMBL" id="MZ562791">
    <property type="protein sequence ID" value="QXX30961.1"/>
    <property type="molecule type" value="Genomic_DNA"/>
</dbReference>
<evidence type="ECO:0000256" key="13">
    <source>
        <dbReference type="ARBA" id="ARBA00023325"/>
    </source>
</evidence>
<evidence type="ECO:0000256" key="9">
    <source>
        <dbReference type="ARBA" id="ARBA00022995"/>
    </source>
</evidence>
<feature type="compositionally biased region" description="Basic and acidic residues" evidence="14">
    <location>
        <begin position="652"/>
        <end position="664"/>
    </location>
</feature>
<evidence type="ECO:0000256" key="10">
    <source>
        <dbReference type="ARBA" id="ARBA00023186"/>
    </source>
</evidence>
<protein>
    <submittedName>
        <fullName evidence="15">100K</fullName>
    </submittedName>
</protein>
<evidence type="ECO:0000256" key="6">
    <source>
        <dbReference type="ARBA" id="ARBA00022809"/>
    </source>
</evidence>
<keyword evidence="6" id="KW-1193">Eukaryotic host translation shutoff by virus</keyword>
<evidence type="ECO:0000256" key="4">
    <source>
        <dbReference type="ARBA" id="ARBA00022581"/>
    </source>
</evidence>
<keyword evidence="2" id="KW-0488">Methylation</keyword>
<evidence type="ECO:0000256" key="14">
    <source>
        <dbReference type="SAM" id="MobiDB-lite"/>
    </source>
</evidence>
<accession>A0ABX8SQY6</accession>
<keyword evidence="7" id="KW-0694">RNA-binding</keyword>
<reference evidence="15 16" key="1">
    <citation type="submission" date="2021-07" db="EMBL/GenBank/DDBJ databases">
        <title>Genomic characterization of psittacine adenovirus 2, a siadenovirus determined from a moribund African grey parrot (Psittacus erithacus).</title>
        <authorList>
            <person name="Surphlis A.C."/>
            <person name="Dill-Okubo J.A."/>
            <person name="Harrach B."/>
            <person name="Waltzek T.B."/>
            <person name="Subramaniam K."/>
        </authorList>
    </citation>
    <scope>NUCLEOTIDE SEQUENCE [LARGE SCALE GENOMIC DNA]</scope>
    <source>
        <strain evidence="15 16">WVL19065-01E</strain>
    </source>
</reference>
<sequence>MSQTEQAVEEMAENPPESNKENEVQVLTSADAGEFERSSFAKHLQRQAQICRTALCLKYRYLPESVSEIGFAFEEFLFNPPSREERDQQEARLNFYPPFLIPERTACYNSFFMILPIPLSCLANRSGTSKLDRLKRKEKFDTLPLFNEGMFIITDGLGAEVSPTDSLPRNNRLVSLERDSERLRVVKEKLNYVNHFAFPALNFPPKIHKQLVSLLYKPVQTGKENIEDLEYSISDAQIQKLVREKYGENSETEAHKIIVGFRENILKAIQYVAPLKFLQFLLRHPNFVKKAQEILHYTFHHGFIRLVGEVTSKNLSNYVTFHGMTFENHNNNACLHTTLDLNDGEDYMVDTIYLFLVLTVQTVMGIWQQNLNDKNMDLLRSLLEEKSKELIFCENSDQMGEKLAVWITDDKELVKVFHEAIPDFISQTQIQNFRSFILARSNIAGCLIPALPKDFVPMDFNESPPRLWSHVYLLRLSYFLYNHGDYYQTFFFNDSESKTPENEIYCHCNLCAPHRIPTYNTALHNEILAIGTFDFYVPDEKLEGQRLTLSAGMWANKYLDHFVAEEFFPFEVKKYIDYPELFKKEMTACVITKPKVLSSIRQIQKQKEKFLLEKGSGNYLDPQTGELINDTKLLSQTNITSRSIKNTLGRPCSEKDKKEKENTR</sequence>
<organism evidence="15 16">
    <name type="scientific">Psittacine adenovirus 2</name>
    <dbReference type="NCBI Taxonomy" id="1301246"/>
    <lineage>
        <taxon>Viruses</taxon>
        <taxon>Varidnaviria</taxon>
        <taxon>Bamfordvirae</taxon>
        <taxon>Preplasmiviricota</taxon>
        <taxon>Polisuviricotina</taxon>
        <taxon>Pharingeaviricetes</taxon>
        <taxon>Rowavirales</taxon>
        <taxon>Adenoviridae</taxon>
        <taxon>Siadenovirus</taxon>
        <taxon>Siadenovirus cinerei</taxon>
    </lineage>
</organism>
<evidence type="ECO:0000256" key="1">
    <source>
        <dbReference type="ARBA" id="ARBA00022448"/>
    </source>
</evidence>
<keyword evidence="10" id="KW-0143">Chaperone</keyword>
<evidence type="ECO:0000256" key="2">
    <source>
        <dbReference type="ARBA" id="ARBA00022481"/>
    </source>
</evidence>
<name>A0ABX8SQY6_9ADEN</name>
<feature type="region of interest" description="Disordered" evidence="14">
    <location>
        <begin position="1"/>
        <end position="22"/>
    </location>
</feature>
<evidence type="ECO:0000256" key="11">
    <source>
        <dbReference type="ARBA" id="ARBA00023200"/>
    </source>
</evidence>
<evidence type="ECO:0000256" key="5">
    <source>
        <dbReference type="ARBA" id="ARBA00022586"/>
    </source>
</evidence>
<proteinExistence type="predicted"/>
<evidence type="ECO:0000256" key="3">
    <source>
        <dbReference type="ARBA" id="ARBA00022553"/>
    </source>
</evidence>
<evidence type="ECO:0000313" key="16">
    <source>
        <dbReference type="Proteomes" id="UP000827153"/>
    </source>
</evidence>
<keyword evidence="4" id="KW-0945">Host-virus interaction</keyword>
<keyword evidence="12" id="KW-1262">Eukaryotic host gene expression shutoff by virus</keyword>
<keyword evidence="5" id="KW-1155">Translational shunt</keyword>
<keyword evidence="8" id="KW-0426">Late protein</keyword>
<evidence type="ECO:0000256" key="7">
    <source>
        <dbReference type="ARBA" id="ARBA00022884"/>
    </source>
</evidence>
<keyword evidence="16" id="KW-1185">Reference proteome</keyword>
<keyword evidence="9" id="KW-1190">Host gene expression shutoff by virus</keyword>
<keyword evidence="3" id="KW-0597">Phosphoprotein</keyword>
<dbReference type="InterPro" id="IPR003381">
    <property type="entry name" value="L4"/>
</dbReference>
<keyword evidence="13" id="KW-1075">Inhibition of eukaryotic host translation factors by virus</keyword>
<evidence type="ECO:0000256" key="8">
    <source>
        <dbReference type="ARBA" id="ARBA00022921"/>
    </source>
</evidence>
<keyword evidence="11" id="KW-1035">Host cytoplasm</keyword>
<dbReference type="Pfam" id="PF02438">
    <property type="entry name" value="Adeno_100"/>
    <property type="match status" value="1"/>
</dbReference>
<evidence type="ECO:0000256" key="12">
    <source>
        <dbReference type="ARBA" id="ARBA00023247"/>
    </source>
</evidence>